<reference evidence="2" key="1">
    <citation type="submission" date="2018-04" db="EMBL/GenBank/DDBJ databases">
        <authorList>
            <person name="Go L.Y."/>
            <person name="Mitchell J.A."/>
        </authorList>
    </citation>
    <scope>NUCLEOTIDE SEQUENCE</scope>
    <source>
        <strain evidence="2">ARTV</strain>
    </source>
</reference>
<accession>A0A3B0MM67</accession>
<organism evidence="2">
    <name type="scientific">Arsenophonus endosymbiont of Trialeurodes vaporariorum</name>
    <dbReference type="NCBI Taxonomy" id="235567"/>
    <lineage>
        <taxon>Bacteria</taxon>
        <taxon>Pseudomonadati</taxon>
        <taxon>Pseudomonadota</taxon>
        <taxon>Gammaproteobacteria</taxon>
        <taxon>Enterobacterales</taxon>
        <taxon>Morganellaceae</taxon>
        <taxon>Arsenophonus</taxon>
    </lineage>
</organism>
<gene>
    <name evidence="2" type="ORF">ARTV_1440</name>
</gene>
<feature type="region of interest" description="Disordered" evidence="1">
    <location>
        <begin position="1"/>
        <end position="58"/>
    </location>
</feature>
<evidence type="ECO:0000256" key="1">
    <source>
        <dbReference type="SAM" id="MobiDB-lite"/>
    </source>
</evidence>
<name>A0A3B0MM67_9GAMM</name>
<evidence type="ECO:0000313" key="2">
    <source>
        <dbReference type="EMBL" id="SSW95496.1"/>
    </source>
</evidence>
<sequence>MIDTTVTFSAGAHSSKQQLSSPTEHAANFAHMLANYSPPAKEKKPPDSANSDLAQQEN</sequence>
<dbReference type="EMBL" id="UFQR01000005">
    <property type="protein sequence ID" value="SSW95496.1"/>
    <property type="molecule type" value="Genomic_DNA"/>
</dbReference>
<dbReference type="AlphaFoldDB" id="A0A3B0MM67"/>
<protein>
    <submittedName>
        <fullName evidence="2">Uncharacterized protein</fullName>
    </submittedName>
</protein>
<feature type="compositionally biased region" description="Polar residues" evidence="1">
    <location>
        <begin position="48"/>
        <end position="58"/>
    </location>
</feature>
<proteinExistence type="predicted"/>
<feature type="compositionally biased region" description="Polar residues" evidence="1">
    <location>
        <begin position="1"/>
        <end position="23"/>
    </location>
</feature>